<feature type="transmembrane region" description="Helical" evidence="25">
    <location>
        <begin position="226"/>
        <end position="254"/>
    </location>
</feature>
<feature type="transmembrane region" description="Helical" evidence="25">
    <location>
        <begin position="105"/>
        <end position="126"/>
    </location>
</feature>
<comment type="catalytic activity">
    <reaction evidence="12">
        <text>L-lysyl-L-alpha-amino acid(out) = L-lysyl-L-alpha-amino acid(in)</text>
        <dbReference type="Rhea" id="RHEA:79387"/>
        <dbReference type="ChEBI" id="CHEBI:229965"/>
    </reaction>
</comment>
<feature type="domain" description="Major facilitator superfamily (MFS) profile" evidence="26">
    <location>
        <begin position="12"/>
        <end position="423"/>
    </location>
</feature>
<evidence type="ECO:0000256" key="16">
    <source>
        <dbReference type="ARBA" id="ARBA00044900"/>
    </source>
</evidence>
<evidence type="ECO:0000256" key="18">
    <source>
        <dbReference type="ARBA" id="ARBA00044912"/>
    </source>
</evidence>
<evidence type="ECO:0000256" key="1">
    <source>
        <dbReference type="ARBA" id="ARBA00004155"/>
    </source>
</evidence>
<comment type="catalytic activity">
    <reaction evidence="8">
        <text>L-lysyl-L-alanine(out) = L-lysyl-L-alanine(in)</text>
        <dbReference type="Rhea" id="RHEA:79399"/>
        <dbReference type="ChEBI" id="CHEBI:229954"/>
    </reaction>
</comment>
<keyword evidence="4 25" id="KW-0812">Transmembrane</keyword>
<dbReference type="InterPro" id="IPR011701">
    <property type="entry name" value="MFS"/>
</dbReference>
<feature type="transmembrane region" description="Helical" evidence="25">
    <location>
        <begin position="318"/>
        <end position="341"/>
    </location>
</feature>
<dbReference type="GeneID" id="73289747"/>
<evidence type="ECO:0000256" key="9">
    <source>
        <dbReference type="ARBA" id="ARBA00044878"/>
    </source>
</evidence>
<feature type="transmembrane region" description="Helical" evidence="25">
    <location>
        <begin position="81"/>
        <end position="99"/>
    </location>
</feature>
<evidence type="ECO:0000256" key="19">
    <source>
        <dbReference type="ARBA" id="ARBA00044919"/>
    </source>
</evidence>
<evidence type="ECO:0000256" key="5">
    <source>
        <dbReference type="ARBA" id="ARBA00022989"/>
    </source>
</evidence>
<dbReference type="Pfam" id="PF07690">
    <property type="entry name" value="MFS_1"/>
    <property type="match status" value="1"/>
</dbReference>
<evidence type="ECO:0000259" key="26">
    <source>
        <dbReference type="PROSITE" id="PS50850"/>
    </source>
</evidence>
<comment type="catalytic activity">
    <reaction evidence="10">
        <text>L-alpha-aminoacyl-L-arginine(out) = L-alpha-aminoacyl-L-arginine(in)</text>
        <dbReference type="Rhea" id="RHEA:79367"/>
        <dbReference type="ChEBI" id="CHEBI:229968"/>
    </reaction>
</comment>
<evidence type="ECO:0000256" key="6">
    <source>
        <dbReference type="ARBA" id="ARBA00023136"/>
    </source>
</evidence>
<comment type="subcellular location">
    <subcellularLocation>
        <location evidence="1">Lysosome membrane</location>
        <topology evidence="1">Multi-pass membrane protein</topology>
    </subcellularLocation>
</comment>
<dbReference type="GO" id="GO:0005765">
    <property type="term" value="C:lysosomal membrane"/>
    <property type="evidence" value="ECO:0007669"/>
    <property type="project" value="UniProtKB-SubCell"/>
</dbReference>
<comment type="catalytic activity">
    <reaction evidence="16">
        <text>L-lysyl-L-lysine(out) = L-lysyl-L-lysine(in)</text>
        <dbReference type="Rhea" id="RHEA:79403"/>
        <dbReference type="ChEBI" id="CHEBI:229956"/>
    </reaction>
</comment>
<comment type="catalytic activity">
    <reaction evidence="9">
        <text>L-histidyl-glycine(out) = L-histidyl-glycine(in)</text>
        <dbReference type="Rhea" id="RHEA:79395"/>
        <dbReference type="ChEBI" id="CHEBI:229957"/>
    </reaction>
</comment>
<feature type="transmembrane region" description="Helical" evidence="25">
    <location>
        <begin position="51"/>
        <end position="72"/>
    </location>
</feature>
<comment type="catalytic activity">
    <reaction evidence="17">
        <text>L-arginyl-glycine(out) = L-arginyl-glycine(in)</text>
        <dbReference type="Rhea" id="RHEA:79391"/>
        <dbReference type="ChEBI" id="CHEBI:229955"/>
    </reaction>
</comment>
<feature type="transmembrane region" description="Helical" evidence="25">
    <location>
        <begin position="397"/>
        <end position="419"/>
    </location>
</feature>
<dbReference type="KEGG" id="sawl:NGM29_06835"/>
<gene>
    <name evidence="27" type="ORF">NGM29_06835</name>
</gene>
<evidence type="ECO:0000256" key="7">
    <source>
        <dbReference type="ARBA" id="ARBA00023228"/>
    </source>
</evidence>
<keyword evidence="7" id="KW-0458">Lysosome</keyword>
<evidence type="ECO:0000256" key="13">
    <source>
        <dbReference type="ARBA" id="ARBA00044893"/>
    </source>
</evidence>
<dbReference type="EMBL" id="CP100355">
    <property type="protein sequence ID" value="UTF54965.1"/>
    <property type="molecule type" value="Genomic_DNA"/>
</dbReference>
<comment type="catalytic activity">
    <reaction evidence="14">
        <text>L-aspartyl-L-lysine(out) = L-aspartyl-L-lysine(in)</text>
        <dbReference type="Rhea" id="RHEA:79411"/>
        <dbReference type="ChEBI" id="CHEBI:229953"/>
    </reaction>
</comment>
<feature type="transmembrane region" description="Helical" evidence="25">
    <location>
        <begin position="165"/>
        <end position="188"/>
    </location>
</feature>
<dbReference type="AlphaFoldDB" id="A0A9E7NDH3"/>
<accession>A0A9E7NDH3</accession>
<keyword evidence="3" id="KW-0813">Transport</keyword>
<feature type="transmembrane region" description="Helical" evidence="25">
    <location>
        <begin position="266"/>
        <end position="286"/>
    </location>
</feature>
<comment type="catalytic activity">
    <reaction evidence="20">
        <text>L-lysyl-glycine(out) = L-lysyl-glycine(in)</text>
        <dbReference type="Rhea" id="RHEA:79407"/>
        <dbReference type="ChEBI" id="CHEBI:191202"/>
    </reaction>
</comment>
<evidence type="ECO:0000256" key="17">
    <source>
        <dbReference type="ARBA" id="ARBA00044903"/>
    </source>
</evidence>
<evidence type="ECO:0000256" key="8">
    <source>
        <dbReference type="ARBA" id="ARBA00044876"/>
    </source>
</evidence>
<organism evidence="27 28">
    <name type="scientific">Natronosalvus rutilus</name>
    <dbReference type="NCBI Taxonomy" id="2953753"/>
    <lineage>
        <taxon>Archaea</taxon>
        <taxon>Methanobacteriati</taxon>
        <taxon>Methanobacteriota</taxon>
        <taxon>Stenosarchaea group</taxon>
        <taxon>Halobacteria</taxon>
        <taxon>Halobacteriales</taxon>
        <taxon>Natrialbaceae</taxon>
        <taxon>Natronosalvus</taxon>
    </lineage>
</organism>
<dbReference type="PANTHER" id="PTHR23512:SF3">
    <property type="entry name" value="MAJOR FACILITATOR SUPERFAMILY DOMAIN-CONTAINING PROTEIN 1"/>
    <property type="match status" value="1"/>
</dbReference>
<sequence length="428" mass="45144">MRGWRDPLTRRWFLWGTLGVVFLLVNVYRLSTAVLAEELMAGFRTTGAQLGTLHAIFFWIYALMQLPTGILADRIGPRRTAAAGGFVMNVGAIWFALATSYAGALIARGLVGLGASVIFVCILRFCASWFRADEFATLSGFSFAVSGVGGVLATTPLAIAAESAGWRTTVGALGVFGVAFSVVVYAVVRDTPEQAGFDPIEGVPGQPTLSTADVVRHVRTVLSDRVTWVASVMLFCTSGLNLTLFGLWGVPYVVQTYDVSVTHASLYTLAGGVGMIVGPPSIGWLSDRLERRVELMVVGGVIYVASIGLVAALGRPPIAVVGFVFFVAGVLLGAFVLGYPLVKDRHDASASGISTSVINGAAFFGAAVLPTAMGFALDTYWTGELEAGVRVYTATGYRMAFVIATVAAAVALACTLWLYRYAADGSSV</sequence>
<evidence type="ECO:0000256" key="11">
    <source>
        <dbReference type="ARBA" id="ARBA00044884"/>
    </source>
</evidence>
<proteinExistence type="inferred from homology"/>
<keyword evidence="5 25" id="KW-1133">Transmembrane helix</keyword>
<evidence type="ECO:0000256" key="20">
    <source>
        <dbReference type="ARBA" id="ARBA00044924"/>
    </source>
</evidence>
<dbReference type="PROSITE" id="PS50850">
    <property type="entry name" value="MFS"/>
    <property type="match status" value="1"/>
</dbReference>
<evidence type="ECO:0000256" key="2">
    <source>
        <dbReference type="ARBA" id="ARBA00008335"/>
    </source>
</evidence>
<feature type="transmembrane region" description="Helical" evidence="25">
    <location>
        <begin position="12"/>
        <end position="31"/>
    </location>
</feature>
<dbReference type="PANTHER" id="PTHR23512">
    <property type="entry name" value="MAJOR FACILITATOR SUPERFAMILY DOMAIN-CONTAINING PROTEIN 1"/>
    <property type="match status" value="1"/>
</dbReference>
<evidence type="ECO:0000256" key="10">
    <source>
        <dbReference type="ARBA" id="ARBA00044881"/>
    </source>
</evidence>
<evidence type="ECO:0000256" key="23">
    <source>
        <dbReference type="ARBA" id="ARBA00045709"/>
    </source>
</evidence>
<comment type="catalytic activity">
    <reaction evidence="19">
        <text>L-alanyl-L-lysine(out) = L-alanyl-L-lysine(in)</text>
        <dbReference type="Rhea" id="RHEA:79415"/>
        <dbReference type="ChEBI" id="CHEBI:192470"/>
    </reaction>
</comment>
<evidence type="ECO:0000313" key="27">
    <source>
        <dbReference type="EMBL" id="UTF54965.1"/>
    </source>
</evidence>
<comment type="catalytic activity">
    <reaction evidence="11">
        <text>L-alpha-aminoacyl-L-histidine(out) = L-alpha-aminoacyl-L-histidine(in)</text>
        <dbReference type="Rhea" id="RHEA:79375"/>
        <dbReference type="ChEBI" id="CHEBI:229967"/>
    </reaction>
</comment>
<evidence type="ECO:0000256" key="25">
    <source>
        <dbReference type="SAM" id="Phobius"/>
    </source>
</evidence>
<feature type="transmembrane region" description="Helical" evidence="25">
    <location>
        <begin position="138"/>
        <end position="159"/>
    </location>
</feature>
<evidence type="ECO:0000256" key="15">
    <source>
        <dbReference type="ARBA" id="ARBA00044899"/>
    </source>
</evidence>
<evidence type="ECO:0000313" key="28">
    <source>
        <dbReference type="Proteomes" id="UP001056855"/>
    </source>
</evidence>
<comment type="catalytic activity">
    <reaction evidence="15">
        <text>L-arginyl-L-alpha-amino acid(out) = L-arginyl-L-alpha-amino acid(in)</text>
        <dbReference type="Rhea" id="RHEA:79371"/>
        <dbReference type="ChEBI" id="CHEBI:84315"/>
    </reaction>
</comment>
<dbReference type="RefSeq" id="WP_254159702.1">
    <property type="nucleotide sequence ID" value="NZ_CP100355.1"/>
</dbReference>
<dbReference type="Gene3D" id="1.20.1250.20">
    <property type="entry name" value="MFS general substrate transporter like domains"/>
    <property type="match status" value="2"/>
</dbReference>
<dbReference type="Proteomes" id="UP001056855">
    <property type="component" value="Chromosome"/>
</dbReference>
<evidence type="ECO:0000256" key="24">
    <source>
        <dbReference type="ARBA" id="ARBA00046376"/>
    </source>
</evidence>
<dbReference type="InterPro" id="IPR020846">
    <property type="entry name" value="MFS_dom"/>
</dbReference>
<feature type="transmembrane region" description="Helical" evidence="25">
    <location>
        <begin position="293"/>
        <end position="312"/>
    </location>
</feature>
<evidence type="ECO:0000256" key="22">
    <source>
        <dbReference type="ARBA" id="ARBA00045018"/>
    </source>
</evidence>
<dbReference type="InterPro" id="IPR036259">
    <property type="entry name" value="MFS_trans_sf"/>
</dbReference>
<dbReference type="SUPFAM" id="SSF103473">
    <property type="entry name" value="MFS general substrate transporter"/>
    <property type="match status" value="1"/>
</dbReference>
<keyword evidence="6 25" id="KW-0472">Membrane</keyword>
<evidence type="ECO:0000256" key="4">
    <source>
        <dbReference type="ARBA" id="ARBA00022692"/>
    </source>
</evidence>
<protein>
    <recommendedName>
        <fullName evidence="21">Lysosomal dipeptide transporter MFSD1</fullName>
    </recommendedName>
    <alternativeName>
        <fullName evidence="22">Major facilitator superfamily domain-containing protein 1</fullName>
    </alternativeName>
</protein>
<comment type="catalytic activity">
    <reaction evidence="13">
        <text>L-alpha-aminoacyl-L-lysine(out) = L-alpha-aminoacyl-L-lysine(in)</text>
        <dbReference type="Rhea" id="RHEA:79383"/>
        <dbReference type="ChEBI" id="CHEBI:229966"/>
    </reaction>
</comment>
<evidence type="ECO:0000256" key="3">
    <source>
        <dbReference type="ARBA" id="ARBA00022448"/>
    </source>
</evidence>
<name>A0A9E7NDH3_9EURY</name>
<evidence type="ECO:0000256" key="12">
    <source>
        <dbReference type="ARBA" id="ARBA00044891"/>
    </source>
</evidence>
<comment type="similarity">
    <text evidence="2">Belongs to the major facilitator superfamily.</text>
</comment>
<comment type="catalytic activity">
    <reaction evidence="18">
        <text>L-histidyl-L-alpha-amino acid(out) = L-histidyl-L-alpha-amino acid(in)</text>
        <dbReference type="Rhea" id="RHEA:79379"/>
        <dbReference type="ChEBI" id="CHEBI:229964"/>
    </reaction>
</comment>
<evidence type="ECO:0000256" key="21">
    <source>
        <dbReference type="ARBA" id="ARBA00044985"/>
    </source>
</evidence>
<comment type="function">
    <text evidence="23">Lysosomal dipeptide uniporter that selectively exports lysine, arginine or histidine-containing dipeptides with a net positive charge from the lysosome lumen into the cytosol. Could play a role in a specific type of protein O-glycosylation indirectly regulating macrophages migration and tissue invasion. Also essential for liver homeostasis.</text>
</comment>
<reference evidence="27" key="1">
    <citation type="submission" date="2022-06" db="EMBL/GenBank/DDBJ databases">
        <title>Diverse halophilic archaea isolated from saline environments.</title>
        <authorList>
            <person name="Cui H.-L."/>
        </authorList>
    </citation>
    <scope>NUCLEOTIDE SEQUENCE</scope>
    <source>
        <strain evidence="27">WLHS1</strain>
    </source>
</reference>
<comment type="subunit">
    <text evidence="24">Homodimer. Interacts with lysosomal protein GLMP (via lumenal domain); the interaction starts while both proteins are still in the endoplasmic reticulum and is required for stabilization of MFSD1 in lysosomes but has no direct effect on its targeting to lysosomes or transporter activity.</text>
</comment>
<evidence type="ECO:0000256" key="14">
    <source>
        <dbReference type="ARBA" id="ARBA00044898"/>
    </source>
</evidence>
<feature type="transmembrane region" description="Helical" evidence="25">
    <location>
        <begin position="353"/>
        <end position="377"/>
    </location>
</feature>
<keyword evidence="28" id="KW-1185">Reference proteome</keyword>
<dbReference type="InterPro" id="IPR052187">
    <property type="entry name" value="MFSD1"/>
</dbReference>
<dbReference type="GO" id="GO:0022857">
    <property type="term" value="F:transmembrane transporter activity"/>
    <property type="evidence" value="ECO:0007669"/>
    <property type="project" value="InterPro"/>
</dbReference>